<feature type="compositionally biased region" description="Acidic residues" evidence="3">
    <location>
        <begin position="445"/>
        <end position="455"/>
    </location>
</feature>
<feature type="compositionally biased region" description="Polar residues" evidence="3">
    <location>
        <begin position="865"/>
        <end position="904"/>
    </location>
</feature>
<comment type="caution">
    <text evidence="4">The sequence shown here is derived from an EMBL/GenBank/DDBJ whole genome shotgun (WGS) entry which is preliminary data.</text>
</comment>
<dbReference type="SUPFAM" id="SSF57924">
    <property type="entry name" value="Inhibitor of apoptosis (IAP) repeat"/>
    <property type="match status" value="1"/>
</dbReference>
<name>A0A9P9Y7Z6_9HYPO</name>
<dbReference type="InterPro" id="IPR017956">
    <property type="entry name" value="AT_hook_DNA-bd_motif"/>
</dbReference>
<dbReference type="GO" id="GO:0003677">
    <property type="term" value="F:DNA binding"/>
    <property type="evidence" value="ECO:0007669"/>
    <property type="project" value="InterPro"/>
</dbReference>
<proteinExistence type="predicted"/>
<dbReference type="InterPro" id="IPR051190">
    <property type="entry name" value="Baculoviral_IAP"/>
</dbReference>
<feature type="compositionally biased region" description="Low complexity" evidence="3">
    <location>
        <begin position="700"/>
        <end position="710"/>
    </location>
</feature>
<dbReference type="PROSITE" id="PS50143">
    <property type="entry name" value="BIR_REPEAT_2"/>
    <property type="match status" value="1"/>
</dbReference>
<feature type="compositionally biased region" description="Acidic residues" evidence="3">
    <location>
        <begin position="255"/>
        <end position="268"/>
    </location>
</feature>
<dbReference type="GeneID" id="75833348"/>
<keyword evidence="1" id="KW-0479">Metal-binding</keyword>
<dbReference type="PRINTS" id="PR00929">
    <property type="entry name" value="ATHOOK"/>
</dbReference>
<dbReference type="RefSeq" id="XP_051366085.1">
    <property type="nucleotide sequence ID" value="XM_051508256.1"/>
</dbReference>
<feature type="compositionally biased region" description="Low complexity" evidence="3">
    <location>
        <begin position="624"/>
        <end position="637"/>
    </location>
</feature>
<feature type="compositionally biased region" description="Basic residues" evidence="3">
    <location>
        <begin position="496"/>
        <end position="516"/>
    </location>
</feature>
<gene>
    <name evidence="4" type="ORF">J7T54_006871</name>
</gene>
<feature type="compositionally biased region" description="Low complexity" evidence="3">
    <location>
        <begin position="762"/>
        <end position="785"/>
    </location>
</feature>
<dbReference type="EMBL" id="JAGIXG020000002">
    <property type="protein sequence ID" value="KAI6785229.1"/>
    <property type="molecule type" value="Genomic_DNA"/>
</dbReference>
<dbReference type="Pfam" id="PF00653">
    <property type="entry name" value="BIR"/>
    <property type="match status" value="1"/>
</dbReference>
<dbReference type="SMART" id="SM00384">
    <property type="entry name" value="AT_hook"/>
    <property type="match status" value="5"/>
</dbReference>
<evidence type="ECO:0000313" key="4">
    <source>
        <dbReference type="EMBL" id="KAI6785229.1"/>
    </source>
</evidence>
<evidence type="ECO:0000256" key="3">
    <source>
        <dbReference type="SAM" id="MobiDB-lite"/>
    </source>
</evidence>
<dbReference type="SMART" id="SM00238">
    <property type="entry name" value="BIR"/>
    <property type="match status" value="1"/>
</dbReference>
<reference evidence="4" key="1">
    <citation type="journal article" date="2021" name="J Fungi (Basel)">
        <title>Genomic and Metabolomic Analyses of the Marine Fungus Emericellopsis cladophorae: Insights into Saltwater Adaptability Mechanisms and Its Biosynthetic Potential.</title>
        <authorList>
            <person name="Goncalves M.F.M."/>
            <person name="Hilario S."/>
            <person name="Van de Peer Y."/>
            <person name="Esteves A.C."/>
            <person name="Alves A."/>
        </authorList>
    </citation>
    <scope>NUCLEOTIDE SEQUENCE</scope>
    <source>
        <strain evidence="4">MUM 19.33</strain>
    </source>
</reference>
<feature type="compositionally biased region" description="Low complexity" evidence="3">
    <location>
        <begin position="645"/>
        <end position="656"/>
    </location>
</feature>
<dbReference type="InterPro" id="IPR001370">
    <property type="entry name" value="BIR_rpt"/>
</dbReference>
<keyword evidence="5" id="KW-1185">Reference proteome</keyword>
<feature type="compositionally biased region" description="Acidic residues" evidence="3">
    <location>
        <begin position="828"/>
        <end position="839"/>
    </location>
</feature>
<feature type="compositionally biased region" description="Basic and acidic residues" evidence="3">
    <location>
        <begin position="389"/>
        <end position="401"/>
    </location>
</feature>
<reference evidence="4" key="2">
    <citation type="submission" date="2022-07" db="EMBL/GenBank/DDBJ databases">
        <authorList>
            <person name="Goncalves M.F.M."/>
            <person name="Hilario S."/>
            <person name="Van De Peer Y."/>
            <person name="Esteves A.C."/>
            <person name="Alves A."/>
        </authorList>
    </citation>
    <scope>NUCLEOTIDE SEQUENCE</scope>
    <source>
        <strain evidence="4">MUM 19.33</strain>
    </source>
</reference>
<dbReference type="Proteomes" id="UP001055219">
    <property type="component" value="Unassembled WGS sequence"/>
</dbReference>
<dbReference type="CDD" id="cd00022">
    <property type="entry name" value="BIR"/>
    <property type="match status" value="1"/>
</dbReference>
<dbReference type="GO" id="GO:0046872">
    <property type="term" value="F:metal ion binding"/>
    <property type="evidence" value="ECO:0007669"/>
    <property type="project" value="UniProtKB-KW"/>
</dbReference>
<protein>
    <recommendedName>
        <fullName evidence="6">Chromosome segregation protein BIR1</fullName>
    </recommendedName>
</protein>
<feature type="compositionally biased region" description="Polar residues" evidence="3">
    <location>
        <begin position="554"/>
        <end position="563"/>
    </location>
</feature>
<evidence type="ECO:0008006" key="6">
    <source>
        <dbReference type="Google" id="ProtNLM"/>
    </source>
</evidence>
<dbReference type="PANTHER" id="PTHR46771:SF5">
    <property type="entry name" value="DETERIN"/>
    <property type="match status" value="1"/>
</dbReference>
<dbReference type="Gene3D" id="1.10.1170.10">
    <property type="entry name" value="Inhibitor Of Apoptosis Protein (2mihbC-IAP-1), Chain A"/>
    <property type="match status" value="1"/>
</dbReference>
<feature type="region of interest" description="Disordered" evidence="3">
    <location>
        <begin position="225"/>
        <end position="904"/>
    </location>
</feature>
<dbReference type="OrthoDB" id="2196114at2759"/>
<sequence length="1021" mass="109624">MEIEPTDDVYFTFEGRLASFQKTKKRGSTAKGARALNWPHKKIDPEQLARAGFFFQPWPENPDNVACYLCHKSMDGWEEGDDPLIEHLKHSTSCGWAICAAVESEVEGFAQAHPAEKDMVEARKATFAGRWPHDAKRGWKCKTKQPCQYADNGSDEHYNRSPHCPFFALSALPKPKASRAKTARGSKVSRLSTQSIATFTSEAPSLAETTFATAVGNDTVLSTTSTMATKKGRAPKAATTAKGKKSKAKKGEPAPEPEEQVPFEEVQLEADREVTPEAPPPKKATRGKKRGSEAVNDSILTVTSEVPARKKRATTTHGSVAVDSSVAEATDDSQMTDVPAPALKKRTTAKKGRASAAKSRKASQSKPLAVAESPAQEPPVMFPDDDEIERQLEADLERPLTDDDDITADSDSERRKAKAKSNQAKAAGQEKSADYAMFDPSPPEELQEAEVDAELEALRNEMEVEPVESQIPPGSYSDLDREPAVPEEPEQLTVPKKGRKAGTTKASKQTKTKKAKVVTAPVAEEPEPEPEHGSELEPEIEPHDIEAPGARNESIGSTDTVVKNTEVEIEEESDGRPSFHSAASRKSTTAEKLVEEPVVKKKPRGRPSKASLASQKSVEFVDVPIEAPEPIAEPTANIKKKLTKKAAPAPESAPEAASDEIEFLEPPSAAPQPAKRSRGRPSKASLGAQAPVESTKPADDPVVVVEAVQKPAKKGRGRPSKASTEALGEPAEADEPKVEHVAPVEAPAPAKRGRGRPSKAVQEASAAAAAAAAASSQPQPQPAEQAPKRGRGRPPKKSSIESKPEEVEAQLQQEAMDAEARQVHPSQDDDLEILEDEPDLPPTQEAVTLPSSPPGRQAAHPPSTPGLSATSARQAGLSPSQSPQSSDAENQPPSSRPTGSVTTQRVALAPMAATPTRLSPSKRNILSNLQSKTPWKAVDLDAVLESPLKGSAHPDENTVDRLLRKGGDLTAKEKGMTVEEWVHYNASLAEDMLKGQCEKMVSRFESEGGRAMNVLENIEVE</sequence>
<feature type="compositionally biased region" description="Basic and acidic residues" evidence="3">
    <location>
        <begin position="588"/>
        <end position="599"/>
    </location>
</feature>
<feature type="compositionally biased region" description="Basic residues" evidence="3">
    <location>
        <begin position="343"/>
        <end position="363"/>
    </location>
</feature>
<evidence type="ECO:0000313" key="5">
    <source>
        <dbReference type="Proteomes" id="UP001055219"/>
    </source>
</evidence>
<evidence type="ECO:0000256" key="1">
    <source>
        <dbReference type="ARBA" id="ARBA00022723"/>
    </source>
</evidence>
<organism evidence="4 5">
    <name type="scientific">Emericellopsis cladophorae</name>
    <dbReference type="NCBI Taxonomy" id="2686198"/>
    <lineage>
        <taxon>Eukaryota</taxon>
        <taxon>Fungi</taxon>
        <taxon>Dikarya</taxon>
        <taxon>Ascomycota</taxon>
        <taxon>Pezizomycotina</taxon>
        <taxon>Sordariomycetes</taxon>
        <taxon>Hypocreomycetidae</taxon>
        <taxon>Hypocreales</taxon>
        <taxon>Bionectriaceae</taxon>
        <taxon>Emericellopsis</taxon>
    </lineage>
</organism>
<evidence type="ECO:0000256" key="2">
    <source>
        <dbReference type="ARBA" id="ARBA00022833"/>
    </source>
</evidence>
<dbReference type="PANTHER" id="PTHR46771">
    <property type="entry name" value="DETERIN"/>
    <property type="match status" value="1"/>
</dbReference>
<feature type="compositionally biased region" description="Basic and acidic residues" evidence="3">
    <location>
        <begin position="529"/>
        <end position="546"/>
    </location>
</feature>
<keyword evidence="2" id="KW-0862">Zinc</keyword>
<accession>A0A9P9Y7Z6</accession>
<dbReference type="AlphaFoldDB" id="A0A9P9Y7Z6"/>